<feature type="region of interest" description="Disordered" evidence="2">
    <location>
        <begin position="84"/>
        <end position="109"/>
    </location>
</feature>
<name>A0A8H3W2D4_9PEZI</name>
<feature type="compositionally biased region" description="Polar residues" evidence="2">
    <location>
        <begin position="383"/>
        <end position="395"/>
    </location>
</feature>
<evidence type="ECO:0000313" key="3">
    <source>
        <dbReference type="EMBL" id="KAF0318042.1"/>
    </source>
</evidence>
<accession>A0A8H3W2D4</accession>
<evidence type="ECO:0000256" key="2">
    <source>
        <dbReference type="SAM" id="MobiDB-lite"/>
    </source>
</evidence>
<protein>
    <submittedName>
        <fullName evidence="3">Uncharacterized protein</fullName>
    </submittedName>
</protein>
<gene>
    <name evidence="3" type="ORF">GQ607_014739</name>
</gene>
<keyword evidence="1" id="KW-0175">Coiled coil</keyword>
<dbReference type="EMBL" id="WOWK01000117">
    <property type="protein sequence ID" value="KAF0318042.1"/>
    <property type="molecule type" value="Genomic_DNA"/>
</dbReference>
<proteinExistence type="predicted"/>
<evidence type="ECO:0000256" key="1">
    <source>
        <dbReference type="SAM" id="Coils"/>
    </source>
</evidence>
<dbReference type="AlphaFoldDB" id="A0A8H3W2D4"/>
<organism evidence="3 4">
    <name type="scientific">Colletotrichum asianum</name>
    <dbReference type="NCBI Taxonomy" id="702518"/>
    <lineage>
        <taxon>Eukaryota</taxon>
        <taxon>Fungi</taxon>
        <taxon>Dikarya</taxon>
        <taxon>Ascomycota</taxon>
        <taxon>Pezizomycotina</taxon>
        <taxon>Sordariomycetes</taxon>
        <taxon>Hypocreomycetidae</taxon>
        <taxon>Glomerellales</taxon>
        <taxon>Glomerellaceae</taxon>
        <taxon>Colletotrichum</taxon>
        <taxon>Colletotrichum gloeosporioides species complex</taxon>
    </lineage>
</organism>
<dbReference type="OrthoDB" id="4837500at2759"/>
<reference evidence="3 4" key="1">
    <citation type="submission" date="2019-12" db="EMBL/GenBank/DDBJ databases">
        <title>A genome sequence resource for the geographically widespread anthracnose pathogen Colletotrichum asianum.</title>
        <authorList>
            <person name="Meng Y."/>
        </authorList>
    </citation>
    <scope>NUCLEOTIDE SEQUENCE [LARGE SCALE GENOMIC DNA]</scope>
    <source>
        <strain evidence="3 4">ICMP 18580</strain>
    </source>
</reference>
<feature type="region of interest" description="Disordered" evidence="2">
    <location>
        <begin position="333"/>
        <end position="395"/>
    </location>
</feature>
<evidence type="ECO:0000313" key="4">
    <source>
        <dbReference type="Proteomes" id="UP000434172"/>
    </source>
</evidence>
<sequence length="620" mass="67892">METISSEVAHVVHSANSTISAGDVWYFYQRPRQHCGIPPHRAHVHGTCCNANTANTSPTAATTTTTSISSALAIITRSLGPVAYTASDPKMPRSRSRSRSKSQGRVDPVRRACQLRRFHRDLQAKHPYKKDLIARFDTDTLAAIDLLIGEGTDWQVVLDGETEHDPNWMKKPQSLPSAIVWIKRWAKDAANDQEHVDGGDGPPQVATTDDVDSANLEGPAGSEREQAAATDDVGTANLDDPAGSSANPDPPLWNLQAGEKARNAFEDGLKVHTAGTLHTRPSNAGPSNTESLFPKPLFSKPSNTELLVSNSLFSKPLNAKPLNTGSLVSQPLFSKPLDTRPSSAGPLVSRPLDTAAGKSNRTEPRAIRYQNAQMYPSLPVHSRPSNEQPRSSFRLPTNARESFGSQEVVDAIARYTSSSTTSHSTAVHKETEAEALERREKDLARKREENALASAAYDEIPQPYLDWLMAYKDASRRQRAMEEAEEQCEAVQARVKLERDALDVATRELEGAKRAVTNAKQRIELAMGRGCGHEGAVLSRDAGAADDDAPLLALRSHRKQRAEAYNTALERCTTAAKEHAAAYDDWTAARDAYQEAEVLEAQRKRAWEQLRGVRRGDVGR</sequence>
<feature type="compositionally biased region" description="Basic residues" evidence="2">
    <location>
        <begin position="92"/>
        <end position="102"/>
    </location>
</feature>
<feature type="region of interest" description="Disordered" evidence="2">
    <location>
        <begin position="191"/>
        <end position="255"/>
    </location>
</feature>
<feature type="coiled-coil region" evidence="1">
    <location>
        <begin position="474"/>
        <end position="529"/>
    </location>
</feature>
<comment type="caution">
    <text evidence="3">The sequence shown here is derived from an EMBL/GenBank/DDBJ whole genome shotgun (WGS) entry which is preliminary data.</text>
</comment>
<dbReference type="Proteomes" id="UP000434172">
    <property type="component" value="Unassembled WGS sequence"/>
</dbReference>
<keyword evidence="4" id="KW-1185">Reference proteome</keyword>